<dbReference type="Pfam" id="PF05922">
    <property type="entry name" value="Inhibitor_I9"/>
    <property type="match status" value="1"/>
</dbReference>
<evidence type="ECO:0000256" key="8">
    <source>
        <dbReference type="SAM" id="SignalP"/>
    </source>
</evidence>
<dbReference type="OrthoDB" id="9798386at2"/>
<evidence type="ECO:0000256" key="4">
    <source>
        <dbReference type="ARBA" id="ARBA00022825"/>
    </source>
</evidence>
<dbReference type="InterPro" id="IPR050131">
    <property type="entry name" value="Peptidase_S8_subtilisin-like"/>
</dbReference>
<comment type="similarity">
    <text evidence="1 6 7">Belongs to the peptidase S8 family.</text>
</comment>
<dbReference type="EMBL" id="CP016379">
    <property type="protein sequence ID" value="AZR72923.1"/>
    <property type="molecule type" value="Genomic_DNA"/>
</dbReference>
<feature type="domain" description="Peptidase S8/S53" evidence="9">
    <location>
        <begin position="124"/>
        <end position="375"/>
    </location>
</feature>
<evidence type="ECO:0000256" key="1">
    <source>
        <dbReference type="ARBA" id="ARBA00011073"/>
    </source>
</evidence>
<dbReference type="PRINTS" id="PR00723">
    <property type="entry name" value="SUBTILISIN"/>
</dbReference>
<name>A0A3Q9HQ46_9FIRM</name>
<evidence type="ECO:0000259" key="10">
    <source>
        <dbReference type="Pfam" id="PF05922"/>
    </source>
</evidence>
<dbReference type="InterPro" id="IPR010259">
    <property type="entry name" value="S8pro/Inhibitor_I9"/>
</dbReference>
<dbReference type="Gene3D" id="3.40.50.200">
    <property type="entry name" value="Peptidase S8/S53 domain"/>
    <property type="match status" value="1"/>
</dbReference>
<dbReference type="CDD" id="cd07487">
    <property type="entry name" value="Peptidases_S8_1"/>
    <property type="match status" value="1"/>
</dbReference>
<feature type="active site" description="Charge relay system" evidence="5 6">
    <location>
        <position position="133"/>
    </location>
</feature>
<keyword evidence="4 6" id="KW-0720">Serine protease</keyword>
<dbReference type="InterPro" id="IPR023827">
    <property type="entry name" value="Peptidase_S8_Asp-AS"/>
</dbReference>
<dbReference type="Gene3D" id="3.30.70.80">
    <property type="entry name" value="Peptidase S8 propeptide/proteinase inhibitor I9"/>
    <property type="match status" value="1"/>
</dbReference>
<dbReference type="PANTHER" id="PTHR43806">
    <property type="entry name" value="PEPTIDASE S8"/>
    <property type="match status" value="1"/>
</dbReference>
<protein>
    <recommendedName>
        <fullName evidence="13">Peptidase S8</fullName>
    </recommendedName>
</protein>
<dbReference type="Pfam" id="PF00082">
    <property type="entry name" value="Peptidase_S8"/>
    <property type="match status" value="1"/>
</dbReference>
<organism evidence="11 12">
    <name type="scientific">Anoxybacter fermentans</name>
    <dbReference type="NCBI Taxonomy" id="1323375"/>
    <lineage>
        <taxon>Bacteria</taxon>
        <taxon>Bacillati</taxon>
        <taxon>Bacillota</taxon>
        <taxon>Clostridia</taxon>
        <taxon>Halanaerobiales</taxon>
        <taxon>Anoxybacter</taxon>
    </lineage>
</organism>
<keyword evidence="2 6" id="KW-0645">Protease</keyword>
<dbReference type="KEGG" id="aft:BBF96_05670"/>
<dbReference type="InterPro" id="IPR015500">
    <property type="entry name" value="Peptidase_S8_subtilisin-rel"/>
</dbReference>
<dbReference type="SUPFAM" id="SSF52743">
    <property type="entry name" value="Subtilisin-like"/>
    <property type="match status" value="1"/>
</dbReference>
<dbReference type="PROSITE" id="PS00138">
    <property type="entry name" value="SUBTILASE_SER"/>
    <property type="match status" value="1"/>
</dbReference>
<sequence>MRKFSVLLALFLVLTIAGMAFAASPNSKMDRVVADEITYKSKVDVIVTLVKGAKMNPHGLDGTVKHEYSIINGFAGSFTPAAIEALAKNPNVKFISSDYVVEVALNYGAPTIKAPDAWAAGYTGKGVTVAVIDTGIDPNHPALAGRIVGWYDAVNGQPTPYDDHGHGTHCAGIVGSNDSFYRGVAPEVSFFGVKVLDSSGSGTTSDIIAGIDWAVQNGADVISMSLGGRAYTDPDSDPLCLAVRNAWNSGVVVVVAAGNSGPAPRSIETPGIEPSIITVAAANDNDTIDWTDDSIASFSSRGPTKYGDLKPDVAAPGVYIISCEANTGGWVSKSGTSMATPHVAGAAALMLQANPNLTPDDIKTALMNTANDLGYKWEVQGAGEINVWAAINY</sequence>
<gene>
    <name evidence="11" type="ORF">BBF96_05670</name>
</gene>
<evidence type="ECO:0000256" key="7">
    <source>
        <dbReference type="RuleBase" id="RU003355"/>
    </source>
</evidence>
<dbReference type="AlphaFoldDB" id="A0A3Q9HQ46"/>
<dbReference type="InterPro" id="IPR022398">
    <property type="entry name" value="Peptidase_S8_His-AS"/>
</dbReference>
<feature type="domain" description="Inhibitor I9" evidence="10">
    <location>
        <begin position="63"/>
        <end position="103"/>
    </location>
</feature>
<dbReference type="GO" id="GO:0006508">
    <property type="term" value="P:proteolysis"/>
    <property type="evidence" value="ECO:0007669"/>
    <property type="project" value="UniProtKB-KW"/>
</dbReference>
<reference evidence="11 12" key="1">
    <citation type="submission" date="2016-07" db="EMBL/GenBank/DDBJ databases">
        <title>Genome and transcriptome analysis of iron-reducing fermentative bacteria Anoxybacter fermentans.</title>
        <authorList>
            <person name="Zeng X."/>
            <person name="Shao Z."/>
        </authorList>
    </citation>
    <scope>NUCLEOTIDE SEQUENCE [LARGE SCALE GENOMIC DNA]</scope>
    <source>
        <strain evidence="11 12">DY22613</strain>
    </source>
</reference>
<dbReference type="InterPro" id="IPR036852">
    <property type="entry name" value="Peptidase_S8/S53_dom_sf"/>
</dbReference>
<evidence type="ECO:0000313" key="12">
    <source>
        <dbReference type="Proteomes" id="UP000267250"/>
    </source>
</evidence>
<proteinExistence type="inferred from homology"/>
<dbReference type="RefSeq" id="WP_127016257.1">
    <property type="nucleotide sequence ID" value="NZ_CP016379.1"/>
</dbReference>
<feature type="chain" id="PRO_5018730375" description="Peptidase S8" evidence="8">
    <location>
        <begin position="23"/>
        <end position="393"/>
    </location>
</feature>
<evidence type="ECO:0000256" key="5">
    <source>
        <dbReference type="PIRSR" id="PIRSR615500-1"/>
    </source>
</evidence>
<dbReference type="PANTHER" id="PTHR43806:SF65">
    <property type="entry name" value="SERINE PROTEASE APRX"/>
    <property type="match status" value="1"/>
</dbReference>
<evidence type="ECO:0000256" key="2">
    <source>
        <dbReference type="ARBA" id="ARBA00022670"/>
    </source>
</evidence>
<evidence type="ECO:0000256" key="3">
    <source>
        <dbReference type="ARBA" id="ARBA00022801"/>
    </source>
</evidence>
<dbReference type="PROSITE" id="PS51892">
    <property type="entry name" value="SUBTILASE"/>
    <property type="match status" value="1"/>
</dbReference>
<evidence type="ECO:0000313" key="11">
    <source>
        <dbReference type="EMBL" id="AZR72923.1"/>
    </source>
</evidence>
<dbReference type="PROSITE" id="PS00136">
    <property type="entry name" value="SUBTILASE_ASP"/>
    <property type="match status" value="1"/>
</dbReference>
<dbReference type="PROSITE" id="PS00137">
    <property type="entry name" value="SUBTILASE_HIS"/>
    <property type="match status" value="1"/>
</dbReference>
<accession>A0A3Q9HQ46</accession>
<keyword evidence="8" id="KW-0732">Signal</keyword>
<feature type="active site" description="Charge relay system" evidence="5 6">
    <location>
        <position position="337"/>
    </location>
</feature>
<dbReference type="InterPro" id="IPR037045">
    <property type="entry name" value="S8pro/Inhibitor_I9_sf"/>
</dbReference>
<keyword evidence="3 6" id="KW-0378">Hydrolase</keyword>
<dbReference type="SUPFAM" id="SSF54897">
    <property type="entry name" value="Protease propeptides/inhibitors"/>
    <property type="match status" value="1"/>
</dbReference>
<evidence type="ECO:0008006" key="13">
    <source>
        <dbReference type="Google" id="ProtNLM"/>
    </source>
</evidence>
<dbReference type="InterPro" id="IPR000209">
    <property type="entry name" value="Peptidase_S8/S53_dom"/>
</dbReference>
<dbReference type="GO" id="GO:0004252">
    <property type="term" value="F:serine-type endopeptidase activity"/>
    <property type="evidence" value="ECO:0007669"/>
    <property type="project" value="UniProtKB-UniRule"/>
</dbReference>
<dbReference type="InterPro" id="IPR023828">
    <property type="entry name" value="Peptidase_S8_Ser-AS"/>
</dbReference>
<evidence type="ECO:0000256" key="6">
    <source>
        <dbReference type="PROSITE-ProRule" id="PRU01240"/>
    </source>
</evidence>
<evidence type="ECO:0000259" key="9">
    <source>
        <dbReference type="Pfam" id="PF00082"/>
    </source>
</evidence>
<feature type="signal peptide" evidence="8">
    <location>
        <begin position="1"/>
        <end position="22"/>
    </location>
</feature>
<keyword evidence="12" id="KW-1185">Reference proteome</keyword>
<dbReference type="Proteomes" id="UP000267250">
    <property type="component" value="Chromosome"/>
</dbReference>
<feature type="active site" description="Charge relay system" evidence="5 6">
    <location>
        <position position="166"/>
    </location>
</feature>